<keyword evidence="2" id="KW-1185">Reference proteome</keyword>
<dbReference type="Ensembl" id="ENSSHAT00000040461.1">
    <property type="protein sequence ID" value="ENSSHAP00000037132.1"/>
    <property type="gene ID" value="ENSSHAG00000029025.1"/>
</dbReference>
<dbReference type="Proteomes" id="UP000007648">
    <property type="component" value="Unassembled WGS sequence"/>
</dbReference>
<dbReference type="AlphaFoldDB" id="A0A7N4PG08"/>
<reference evidence="1" key="2">
    <citation type="submission" date="2025-08" db="UniProtKB">
        <authorList>
            <consortium name="Ensembl"/>
        </authorList>
    </citation>
    <scope>IDENTIFICATION</scope>
</reference>
<reference evidence="1 2" key="1">
    <citation type="journal article" date="2011" name="Proc. Natl. Acad. Sci. U.S.A.">
        <title>Genetic diversity and population structure of the endangered marsupial Sarcophilus harrisii (Tasmanian devil).</title>
        <authorList>
            <person name="Miller W."/>
            <person name="Hayes V.M."/>
            <person name="Ratan A."/>
            <person name="Petersen D.C."/>
            <person name="Wittekindt N.E."/>
            <person name="Miller J."/>
            <person name="Walenz B."/>
            <person name="Knight J."/>
            <person name="Qi J."/>
            <person name="Zhao F."/>
            <person name="Wang Q."/>
            <person name="Bedoya-Reina O.C."/>
            <person name="Katiyar N."/>
            <person name="Tomsho L.P."/>
            <person name="Kasson L.M."/>
            <person name="Hardie R.A."/>
            <person name="Woodbridge P."/>
            <person name="Tindall E.A."/>
            <person name="Bertelsen M.F."/>
            <person name="Dixon D."/>
            <person name="Pyecroft S."/>
            <person name="Helgen K.M."/>
            <person name="Lesk A.M."/>
            <person name="Pringle T.H."/>
            <person name="Patterson N."/>
            <person name="Zhang Y."/>
            <person name="Kreiss A."/>
            <person name="Woods G.M."/>
            <person name="Jones M.E."/>
            <person name="Schuster S.C."/>
        </authorList>
    </citation>
    <scope>NUCLEOTIDE SEQUENCE [LARGE SCALE GENOMIC DNA]</scope>
</reference>
<proteinExistence type="predicted"/>
<evidence type="ECO:0000313" key="2">
    <source>
        <dbReference type="Proteomes" id="UP000007648"/>
    </source>
</evidence>
<organism evidence="1 2">
    <name type="scientific">Sarcophilus harrisii</name>
    <name type="common">Tasmanian devil</name>
    <name type="synonym">Sarcophilus laniarius</name>
    <dbReference type="NCBI Taxonomy" id="9305"/>
    <lineage>
        <taxon>Eukaryota</taxon>
        <taxon>Metazoa</taxon>
        <taxon>Chordata</taxon>
        <taxon>Craniata</taxon>
        <taxon>Vertebrata</taxon>
        <taxon>Euteleostomi</taxon>
        <taxon>Mammalia</taxon>
        <taxon>Metatheria</taxon>
        <taxon>Dasyuromorphia</taxon>
        <taxon>Dasyuridae</taxon>
        <taxon>Sarcophilus</taxon>
    </lineage>
</organism>
<name>A0A7N4PG08_SARHA</name>
<evidence type="ECO:0000313" key="1">
    <source>
        <dbReference type="Ensembl" id="ENSSHAP00000037132.1"/>
    </source>
</evidence>
<protein>
    <submittedName>
        <fullName evidence="1">Uncharacterized protein</fullName>
    </submittedName>
</protein>
<sequence>TTTGDYKYTFGSGTRVTVLT</sequence>
<accession>A0A7N4PG08</accession>
<reference evidence="1" key="3">
    <citation type="submission" date="2025-09" db="UniProtKB">
        <authorList>
            <consortium name="Ensembl"/>
        </authorList>
    </citation>
    <scope>IDENTIFICATION</scope>
</reference>
<dbReference type="InParanoid" id="A0A7N4PG08"/>